<dbReference type="PANTHER" id="PTHR32235">
    <property type="entry name" value="NON-HOMOLOGOUS END-JOINING FACTOR 1"/>
    <property type="match status" value="1"/>
</dbReference>
<evidence type="ECO:0000256" key="6">
    <source>
        <dbReference type="ARBA" id="ARBA00025747"/>
    </source>
</evidence>
<dbReference type="GO" id="GO:0006303">
    <property type="term" value="P:double-strand break repair via nonhomologous end joining"/>
    <property type="evidence" value="ECO:0007669"/>
    <property type="project" value="TreeGrafter"/>
</dbReference>
<comment type="subcellular location">
    <subcellularLocation>
        <location evidence="1">Nucleus</location>
    </subcellularLocation>
</comment>
<evidence type="ECO:0000256" key="3">
    <source>
        <dbReference type="ARBA" id="ARBA00023125"/>
    </source>
</evidence>
<evidence type="ECO:0000256" key="2">
    <source>
        <dbReference type="ARBA" id="ARBA00022763"/>
    </source>
</evidence>
<dbReference type="PANTHER" id="PTHR32235:SF1">
    <property type="entry name" value="NON-HOMOLOGOUS END-JOINING FACTOR 1"/>
    <property type="match status" value="1"/>
</dbReference>
<comment type="similarity">
    <text evidence="6">Belongs to the XRCC4-XLF family. XLF subfamily.</text>
</comment>
<dbReference type="InterPro" id="IPR038051">
    <property type="entry name" value="XRCC4-like_N_sf"/>
</dbReference>
<evidence type="ECO:0000256" key="5">
    <source>
        <dbReference type="ARBA" id="ARBA00023242"/>
    </source>
</evidence>
<dbReference type="Gene3D" id="2.170.210.10">
    <property type="entry name" value="DNA double-strand break repair and VJ recombination XRCC4, N-terminal"/>
    <property type="match status" value="1"/>
</dbReference>
<evidence type="ECO:0000313" key="11">
    <source>
        <dbReference type="EMBL" id="KAJ9591395.1"/>
    </source>
</evidence>
<dbReference type="InterPro" id="IPR052287">
    <property type="entry name" value="NHEJ_factor"/>
</dbReference>
<keyword evidence="2" id="KW-0227">DNA damage</keyword>
<dbReference type="Pfam" id="PF21928">
    <property type="entry name" value="XLF_CC"/>
    <property type="match status" value="1"/>
</dbReference>
<evidence type="ECO:0000259" key="9">
    <source>
        <dbReference type="Pfam" id="PF09302"/>
    </source>
</evidence>
<dbReference type="InterPro" id="IPR053829">
    <property type="entry name" value="XLF-like_CC"/>
</dbReference>
<reference evidence="11" key="2">
    <citation type="submission" date="2023-05" db="EMBL/GenBank/DDBJ databases">
        <authorList>
            <person name="Fouks B."/>
        </authorList>
    </citation>
    <scope>NUCLEOTIDE SEQUENCE</scope>
    <source>
        <strain evidence="11">Stay&amp;Tobe</strain>
        <tissue evidence="11">Testes</tissue>
    </source>
</reference>
<dbReference type="Pfam" id="PF09302">
    <property type="entry name" value="XLF"/>
    <property type="match status" value="1"/>
</dbReference>
<evidence type="ECO:0000313" key="12">
    <source>
        <dbReference type="Proteomes" id="UP001233999"/>
    </source>
</evidence>
<keyword evidence="12" id="KW-1185">Reference proteome</keyword>
<accession>A0AAD8A2F8</accession>
<gene>
    <name evidence="11" type="ORF">L9F63_002001</name>
</gene>
<dbReference type="InterPro" id="IPR015381">
    <property type="entry name" value="XLF-like_N"/>
</dbReference>
<evidence type="ECO:0000256" key="8">
    <source>
        <dbReference type="SAM" id="MobiDB-lite"/>
    </source>
</evidence>
<dbReference type="AlphaFoldDB" id="A0AAD8A2F8"/>
<dbReference type="Proteomes" id="UP001233999">
    <property type="component" value="Unassembled WGS sequence"/>
</dbReference>
<evidence type="ECO:0000259" key="10">
    <source>
        <dbReference type="Pfam" id="PF21928"/>
    </source>
</evidence>
<organism evidence="11 12">
    <name type="scientific">Diploptera punctata</name>
    <name type="common">Pacific beetle cockroach</name>
    <dbReference type="NCBI Taxonomy" id="6984"/>
    <lineage>
        <taxon>Eukaryota</taxon>
        <taxon>Metazoa</taxon>
        <taxon>Ecdysozoa</taxon>
        <taxon>Arthropoda</taxon>
        <taxon>Hexapoda</taxon>
        <taxon>Insecta</taxon>
        <taxon>Pterygota</taxon>
        <taxon>Neoptera</taxon>
        <taxon>Polyneoptera</taxon>
        <taxon>Dictyoptera</taxon>
        <taxon>Blattodea</taxon>
        <taxon>Blaberoidea</taxon>
        <taxon>Blaberidae</taxon>
        <taxon>Diplopterinae</taxon>
        <taxon>Diploptera</taxon>
    </lineage>
</organism>
<dbReference type="CDD" id="cd22285">
    <property type="entry name" value="HD_XLF_N"/>
    <property type="match status" value="1"/>
</dbReference>
<evidence type="ECO:0000256" key="1">
    <source>
        <dbReference type="ARBA" id="ARBA00004123"/>
    </source>
</evidence>
<sequence>MWKQLKIQNDVFLIRNVNSNGKYTIFISNLIKIWAEELTIDNFYQRCKKLNPLMEGEQETLTEWILSLLNSDSIANIKLMECDDSQVLEIRSKLSGVPFVFKFYLDPVSSEMFYEEMTLPLIFMIQQLQSQKNKLFDLLKKKDVEINEYKMEGAQLSRKNIETAAFNIKQFEESCSNISIPIDIVKQPLIFFTHEIQTLYADILQKHEDTKALIESAAREETDTEDSGTQSAQNDSSPEKKKKTK</sequence>
<dbReference type="GO" id="GO:0045027">
    <property type="term" value="F:DNA end binding"/>
    <property type="evidence" value="ECO:0007669"/>
    <property type="project" value="TreeGrafter"/>
</dbReference>
<feature type="domain" description="XLF-like coiled-coil region" evidence="10">
    <location>
        <begin position="110"/>
        <end position="157"/>
    </location>
</feature>
<feature type="region of interest" description="Disordered" evidence="8">
    <location>
        <begin position="214"/>
        <end position="245"/>
    </location>
</feature>
<evidence type="ECO:0000256" key="7">
    <source>
        <dbReference type="ARBA" id="ARBA00044529"/>
    </source>
</evidence>
<proteinExistence type="inferred from homology"/>
<keyword evidence="4" id="KW-0234">DNA repair</keyword>
<feature type="compositionally biased region" description="Polar residues" evidence="8">
    <location>
        <begin position="227"/>
        <end position="236"/>
    </location>
</feature>
<protein>
    <recommendedName>
        <fullName evidence="7">Non-homologous end-joining factor 1</fullName>
    </recommendedName>
</protein>
<keyword evidence="3" id="KW-0238">DNA-binding</keyword>
<reference evidence="11" key="1">
    <citation type="journal article" date="2023" name="IScience">
        <title>Live-bearing cockroach genome reveals convergent evolutionary mechanisms linked to viviparity in insects and beyond.</title>
        <authorList>
            <person name="Fouks B."/>
            <person name="Harrison M.C."/>
            <person name="Mikhailova A.A."/>
            <person name="Marchal E."/>
            <person name="English S."/>
            <person name="Carruthers M."/>
            <person name="Jennings E.C."/>
            <person name="Chiamaka E.L."/>
            <person name="Frigard R.A."/>
            <person name="Pippel M."/>
            <person name="Attardo G.M."/>
            <person name="Benoit J.B."/>
            <person name="Bornberg-Bauer E."/>
            <person name="Tobe S.S."/>
        </authorList>
    </citation>
    <scope>NUCLEOTIDE SEQUENCE</scope>
    <source>
        <strain evidence="11">Stay&amp;Tobe</strain>
    </source>
</reference>
<evidence type="ECO:0000256" key="4">
    <source>
        <dbReference type="ARBA" id="ARBA00023204"/>
    </source>
</evidence>
<feature type="domain" description="XLF-like N-terminal" evidence="9">
    <location>
        <begin position="1"/>
        <end position="106"/>
    </location>
</feature>
<name>A0AAD8A2F8_DIPPU</name>
<keyword evidence="5" id="KW-0539">Nucleus</keyword>
<dbReference type="GO" id="GO:0032807">
    <property type="term" value="C:DNA ligase IV complex"/>
    <property type="evidence" value="ECO:0007669"/>
    <property type="project" value="TreeGrafter"/>
</dbReference>
<dbReference type="Gene3D" id="1.10.287.450">
    <property type="entry name" value="Helix hairpin bin"/>
    <property type="match status" value="1"/>
</dbReference>
<dbReference type="EMBL" id="JASPKZ010003868">
    <property type="protein sequence ID" value="KAJ9591395.1"/>
    <property type="molecule type" value="Genomic_DNA"/>
</dbReference>
<comment type="caution">
    <text evidence="11">The sequence shown here is derived from an EMBL/GenBank/DDBJ whole genome shotgun (WGS) entry which is preliminary data.</text>
</comment>